<name>A0A0L0GAL2_9EUKA</name>
<dbReference type="EMBL" id="KQ241677">
    <property type="protein sequence ID" value="KNC85931.1"/>
    <property type="molecule type" value="Genomic_DNA"/>
</dbReference>
<evidence type="ECO:0000313" key="3">
    <source>
        <dbReference type="Proteomes" id="UP000054560"/>
    </source>
</evidence>
<accession>A0A0L0GAL2</accession>
<organism evidence="2 3">
    <name type="scientific">Sphaeroforma arctica JP610</name>
    <dbReference type="NCBI Taxonomy" id="667725"/>
    <lineage>
        <taxon>Eukaryota</taxon>
        <taxon>Ichthyosporea</taxon>
        <taxon>Ichthyophonida</taxon>
        <taxon>Sphaeroforma</taxon>
    </lineage>
</organism>
<keyword evidence="3" id="KW-1185">Reference proteome</keyword>
<dbReference type="RefSeq" id="XP_014159833.1">
    <property type="nucleotide sequence ID" value="XM_014304358.1"/>
</dbReference>
<feature type="region of interest" description="Disordered" evidence="1">
    <location>
        <begin position="37"/>
        <end position="71"/>
    </location>
</feature>
<proteinExistence type="predicted"/>
<gene>
    <name evidence="2" type="ORF">SARC_01923</name>
</gene>
<dbReference type="AlphaFoldDB" id="A0A0L0GAL2"/>
<dbReference type="Proteomes" id="UP000054560">
    <property type="component" value="Unassembled WGS sequence"/>
</dbReference>
<evidence type="ECO:0000313" key="2">
    <source>
        <dbReference type="EMBL" id="KNC85931.1"/>
    </source>
</evidence>
<dbReference type="GeneID" id="25902427"/>
<dbReference type="OrthoDB" id="5860513at2759"/>
<reference evidence="2 3" key="1">
    <citation type="submission" date="2011-02" db="EMBL/GenBank/DDBJ databases">
        <title>The Genome Sequence of Sphaeroforma arctica JP610.</title>
        <authorList>
            <consortium name="The Broad Institute Genome Sequencing Platform"/>
            <person name="Russ C."/>
            <person name="Cuomo C."/>
            <person name="Young S.K."/>
            <person name="Zeng Q."/>
            <person name="Gargeya S."/>
            <person name="Alvarado L."/>
            <person name="Berlin A."/>
            <person name="Chapman S.B."/>
            <person name="Chen Z."/>
            <person name="Freedman E."/>
            <person name="Gellesch M."/>
            <person name="Goldberg J."/>
            <person name="Griggs A."/>
            <person name="Gujja S."/>
            <person name="Heilman E."/>
            <person name="Heiman D."/>
            <person name="Howarth C."/>
            <person name="Mehta T."/>
            <person name="Neiman D."/>
            <person name="Pearson M."/>
            <person name="Roberts A."/>
            <person name="Saif S."/>
            <person name="Shea T."/>
            <person name="Shenoy N."/>
            <person name="Sisk P."/>
            <person name="Stolte C."/>
            <person name="Sykes S."/>
            <person name="White J."/>
            <person name="Yandava C."/>
            <person name="Burger G."/>
            <person name="Gray M.W."/>
            <person name="Holland P.W.H."/>
            <person name="King N."/>
            <person name="Lang F.B.F."/>
            <person name="Roger A.J."/>
            <person name="Ruiz-Trillo I."/>
            <person name="Haas B."/>
            <person name="Nusbaum C."/>
            <person name="Birren B."/>
        </authorList>
    </citation>
    <scope>NUCLEOTIDE SEQUENCE [LARGE SCALE GENOMIC DNA]</scope>
    <source>
        <strain evidence="2 3">JP610</strain>
    </source>
</reference>
<evidence type="ECO:0000256" key="1">
    <source>
        <dbReference type="SAM" id="MobiDB-lite"/>
    </source>
</evidence>
<sequence length="121" mass="13469">MCTSFQPAISEQDVVRNVIYLLEGIDGEYMKIVDRNPPVMQQNSNDSDDMMQDGTDHLMGDSPEPTTPSVSDFRVDIHAAVDNSTRRLIRENMAPKGLCFKYLETFINSNSATGHDTGSQP</sequence>
<protein>
    <submittedName>
        <fullName evidence="2">Uncharacterized protein</fullName>
    </submittedName>
</protein>